<sequence length="497" mass="55805">MMSRTTEISNAGTTAVDRISECPESVLVHVLSLLPIEDAVKTGVLSKRWQFLWTFLPSLDFRSSVLIADYDSDDEDTLVAAKTGFATFVDKTLFFSKLSKLKKFGVSLEYEPYLASKVNTWTRFAVGKEVEELHLGFYHGIGAYELPQLLYDNSCFIKLQFLYCKVIPKGNVAWGSLKNLTIGYVLLTNDAIERILAGSPVLEILKLVQCPGFSRLAVTNSCVKKVILDFPYPWASDGVDYVLEISAPYPLSVEITGFLIGNFSGRIARGCRFMNASSLVDAVFNFARILDEAWANDYERIQNIVGGILASLRHVKNLTLGTWVLEALSIMGAKGSSSSFLNCKCLTLDTQIDNKNNEYVFPGIASMLQKTSNLETLIVNLSFGPFCLAECYGMTLAELCNYNEQNYWTSQKWSYKCLTLHLKNVTFTGSVSMTECYDSNDTSFCSFMQFLLWNARVLQKMVIRKPSDNQLKEYFFNAVQKLLSYPRSSPDAAVIFR</sequence>
<proteinExistence type="predicted"/>
<protein>
    <submittedName>
        <fullName evidence="1">Uncharacterized protein</fullName>
    </submittedName>
</protein>
<organism evidence="1 2">
    <name type="scientific">Vaccinium darrowii</name>
    <dbReference type="NCBI Taxonomy" id="229202"/>
    <lineage>
        <taxon>Eukaryota</taxon>
        <taxon>Viridiplantae</taxon>
        <taxon>Streptophyta</taxon>
        <taxon>Embryophyta</taxon>
        <taxon>Tracheophyta</taxon>
        <taxon>Spermatophyta</taxon>
        <taxon>Magnoliopsida</taxon>
        <taxon>eudicotyledons</taxon>
        <taxon>Gunneridae</taxon>
        <taxon>Pentapetalae</taxon>
        <taxon>asterids</taxon>
        <taxon>Ericales</taxon>
        <taxon>Ericaceae</taxon>
        <taxon>Vaccinioideae</taxon>
        <taxon>Vaccinieae</taxon>
        <taxon>Vaccinium</taxon>
    </lineage>
</organism>
<dbReference type="Proteomes" id="UP000828048">
    <property type="component" value="Chromosome 6"/>
</dbReference>
<accession>A0ACB7XAU3</accession>
<comment type="caution">
    <text evidence="1">The sequence shown here is derived from an EMBL/GenBank/DDBJ whole genome shotgun (WGS) entry which is preliminary data.</text>
</comment>
<reference evidence="1 2" key="1">
    <citation type="journal article" date="2021" name="Hortic Res">
        <title>High-quality reference genome and annotation aids understanding of berry development for evergreen blueberry (Vaccinium darrowii).</title>
        <authorList>
            <person name="Yu J."/>
            <person name="Hulse-Kemp A.M."/>
            <person name="Babiker E."/>
            <person name="Staton M."/>
        </authorList>
    </citation>
    <scope>NUCLEOTIDE SEQUENCE [LARGE SCALE GENOMIC DNA]</scope>
    <source>
        <strain evidence="2">cv. NJ 8807/NJ 8810</strain>
        <tissue evidence="1">Young leaf</tissue>
    </source>
</reference>
<dbReference type="EMBL" id="CM037156">
    <property type="protein sequence ID" value="KAH7837887.1"/>
    <property type="molecule type" value="Genomic_DNA"/>
</dbReference>
<gene>
    <name evidence="1" type="ORF">Vadar_019248</name>
</gene>
<name>A0ACB7XAU3_9ERIC</name>
<evidence type="ECO:0000313" key="1">
    <source>
        <dbReference type="EMBL" id="KAH7837887.1"/>
    </source>
</evidence>
<evidence type="ECO:0000313" key="2">
    <source>
        <dbReference type="Proteomes" id="UP000828048"/>
    </source>
</evidence>
<keyword evidence="2" id="KW-1185">Reference proteome</keyword>